<dbReference type="Gene3D" id="1.20.1730.10">
    <property type="entry name" value="Sodium/glucose cotransporter"/>
    <property type="match status" value="1"/>
</dbReference>
<reference evidence="7" key="1">
    <citation type="submission" date="2018-05" db="EMBL/GenBank/DDBJ databases">
        <authorList>
            <person name="Lanie J.A."/>
            <person name="Ng W.-L."/>
            <person name="Kazmierczak K.M."/>
            <person name="Andrzejewski T.M."/>
            <person name="Davidsen T.M."/>
            <person name="Wayne K.J."/>
            <person name="Tettelin H."/>
            <person name="Glass J.I."/>
            <person name="Rusch D."/>
            <person name="Podicherti R."/>
            <person name="Tsui H.-C.T."/>
            <person name="Winkler M.E."/>
        </authorList>
    </citation>
    <scope>NUCLEOTIDE SEQUENCE</scope>
</reference>
<feature type="non-terminal residue" evidence="7">
    <location>
        <position position="290"/>
    </location>
</feature>
<comment type="similarity">
    <text evidence="2">Belongs to the sodium:solute symporter (SSF) (TC 2.A.21) family.</text>
</comment>
<protein>
    <submittedName>
        <fullName evidence="7">Uncharacterized protein</fullName>
    </submittedName>
</protein>
<keyword evidence="4 6" id="KW-1133">Transmembrane helix</keyword>
<evidence type="ECO:0000256" key="1">
    <source>
        <dbReference type="ARBA" id="ARBA00004141"/>
    </source>
</evidence>
<dbReference type="Pfam" id="PF00474">
    <property type="entry name" value="SSF"/>
    <property type="match status" value="1"/>
</dbReference>
<evidence type="ECO:0000256" key="6">
    <source>
        <dbReference type="SAM" id="Phobius"/>
    </source>
</evidence>
<organism evidence="7">
    <name type="scientific">marine metagenome</name>
    <dbReference type="NCBI Taxonomy" id="408172"/>
    <lineage>
        <taxon>unclassified sequences</taxon>
        <taxon>metagenomes</taxon>
        <taxon>ecological metagenomes</taxon>
    </lineage>
</organism>
<feature type="transmembrane region" description="Helical" evidence="6">
    <location>
        <begin position="58"/>
        <end position="80"/>
    </location>
</feature>
<accession>A0A382UV53</accession>
<evidence type="ECO:0000256" key="3">
    <source>
        <dbReference type="ARBA" id="ARBA00022692"/>
    </source>
</evidence>
<dbReference type="AlphaFoldDB" id="A0A382UV53"/>
<dbReference type="PROSITE" id="PS50283">
    <property type="entry name" value="NA_SOLUT_SYMP_3"/>
    <property type="match status" value="1"/>
</dbReference>
<feature type="transmembrane region" description="Helical" evidence="6">
    <location>
        <begin position="6"/>
        <end position="23"/>
    </location>
</feature>
<sequence>GWQVFMNMFILGWVGIAMGKVCNMIFGWELWVGLVTFTALGAIYVLLSGYWGVVMADFQQGVIALLVIIIVSIWGVIAAGGPSEIIGRLKDYNSTVEWKTPDTNNATAVVRLRDPDSGKILVESAPFIISSMVDAAKIKTDEKQVHKLVKSKVANDELQILFPTEDDTLKADYGYQIVWTSGRTGKHVNVDMSSDDGQNWSSIAVNHFDGQSWRLNMFSFTGTFDGQFPVAWFVTMMIIALIGGFGMGTSIDWYPEAQRIQSAKTVRDASYSIWAGSALVLIRNSIWAAA</sequence>
<name>A0A382UV53_9ZZZZ</name>
<keyword evidence="5 6" id="KW-0472">Membrane</keyword>
<evidence type="ECO:0000256" key="4">
    <source>
        <dbReference type="ARBA" id="ARBA00022989"/>
    </source>
</evidence>
<proteinExistence type="inferred from homology"/>
<feature type="transmembrane region" description="Helical" evidence="6">
    <location>
        <begin position="30"/>
        <end position="52"/>
    </location>
</feature>
<dbReference type="InterPro" id="IPR038377">
    <property type="entry name" value="Na/Glc_symporter_sf"/>
</dbReference>
<keyword evidence="3 6" id="KW-0812">Transmembrane</keyword>
<dbReference type="InterPro" id="IPR001734">
    <property type="entry name" value="Na/solute_symporter"/>
</dbReference>
<feature type="non-terminal residue" evidence="7">
    <location>
        <position position="1"/>
    </location>
</feature>
<evidence type="ECO:0000256" key="5">
    <source>
        <dbReference type="ARBA" id="ARBA00023136"/>
    </source>
</evidence>
<comment type="subcellular location">
    <subcellularLocation>
        <location evidence="1">Membrane</location>
        <topology evidence="1">Multi-pass membrane protein</topology>
    </subcellularLocation>
</comment>
<dbReference type="GO" id="GO:0022857">
    <property type="term" value="F:transmembrane transporter activity"/>
    <property type="evidence" value="ECO:0007669"/>
    <property type="project" value="InterPro"/>
</dbReference>
<feature type="transmembrane region" description="Helical" evidence="6">
    <location>
        <begin position="230"/>
        <end position="251"/>
    </location>
</feature>
<evidence type="ECO:0000256" key="2">
    <source>
        <dbReference type="ARBA" id="ARBA00006434"/>
    </source>
</evidence>
<dbReference type="EMBL" id="UINC01147020">
    <property type="protein sequence ID" value="SVD38090.1"/>
    <property type="molecule type" value="Genomic_DNA"/>
</dbReference>
<gene>
    <name evidence="7" type="ORF">METZ01_LOCUS390944</name>
</gene>
<dbReference type="GO" id="GO:0016020">
    <property type="term" value="C:membrane"/>
    <property type="evidence" value="ECO:0007669"/>
    <property type="project" value="UniProtKB-SubCell"/>
</dbReference>
<evidence type="ECO:0000313" key="7">
    <source>
        <dbReference type="EMBL" id="SVD38090.1"/>
    </source>
</evidence>